<dbReference type="GO" id="GO:0005737">
    <property type="term" value="C:cytoplasm"/>
    <property type="evidence" value="ECO:0007669"/>
    <property type="project" value="TreeGrafter"/>
</dbReference>
<keyword evidence="4" id="KW-1185">Reference proteome</keyword>
<proteinExistence type="predicted"/>
<organism evidence="3 4">
    <name type="scientific">Hucho hucho</name>
    <name type="common">huchen</name>
    <dbReference type="NCBI Taxonomy" id="62062"/>
    <lineage>
        <taxon>Eukaryota</taxon>
        <taxon>Metazoa</taxon>
        <taxon>Chordata</taxon>
        <taxon>Craniata</taxon>
        <taxon>Vertebrata</taxon>
        <taxon>Euteleostomi</taxon>
        <taxon>Actinopterygii</taxon>
        <taxon>Neopterygii</taxon>
        <taxon>Teleostei</taxon>
        <taxon>Protacanthopterygii</taxon>
        <taxon>Salmoniformes</taxon>
        <taxon>Salmonidae</taxon>
        <taxon>Salmoninae</taxon>
        <taxon>Hucho</taxon>
    </lineage>
</organism>
<dbReference type="PANTHER" id="PTHR16216:SF2">
    <property type="entry name" value="DYNEIN AXONEMAL ASSEMBLY FACTOR 5"/>
    <property type="match status" value="1"/>
</dbReference>
<dbReference type="SUPFAM" id="SSF48371">
    <property type="entry name" value="ARM repeat"/>
    <property type="match status" value="1"/>
</dbReference>
<dbReference type="Proteomes" id="UP000314982">
    <property type="component" value="Unassembled WGS sequence"/>
</dbReference>
<sequence length="197" mass="22376">MGQRELQFYNIYLMQFCREKCAVSQLISYPFCHGLLVVEERLSPQVLSALEEDSQLSRLLACRSLSTLLKLIGPGLHPDALNNIYPEVLKRLDDSSEEVRGVALRALGLWLASLGKDYNSQLYSQHLEVLFQQLLLHLDDPDSRVQDTVLEVLKTGSGIHPALLKQEVEAVRDKQRTPVYCDQLLHDTMIRASRDTT</sequence>
<reference evidence="3" key="2">
    <citation type="submission" date="2025-08" db="UniProtKB">
        <authorList>
            <consortium name="Ensembl"/>
        </authorList>
    </citation>
    <scope>IDENTIFICATION</scope>
</reference>
<dbReference type="GO" id="GO:0045505">
    <property type="term" value="F:dynein intermediate chain binding"/>
    <property type="evidence" value="ECO:0007669"/>
    <property type="project" value="TreeGrafter"/>
</dbReference>
<dbReference type="GO" id="GO:0036158">
    <property type="term" value="P:outer dynein arm assembly"/>
    <property type="evidence" value="ECO:0007669"/>
    <property type="project" value="TreeGrafter"/>
</dbReference>
<dbReference type="InterPro" id="IPR011989">
    <property type="entry name" value="ARM-like"/>
</dbReference>
<dbReference type="GeneTree" id="ENSGT00390000005666"/>
<evidence type="ECO:0000313" key="4">
    <source>
        <dbReference type="Proteomes" id="UP000314982"/>
    </source>
</evidence>
<dbReference type="GO" id="GO:0036159">
    <property type="term" value="P:inner dynein arm assembly"/>
    <property type="evidence" value="ECO:0007669"/>
    <property type="project" value="TreeGrafter"/>
</dbReference>
<accession>A0A4W5Q5H7</accession>
<dbReference type="PROSITE" id="PS50077">
    <property type="entry name" value="HEAT_REPEAT"/>
    <property type="match status" value="1"/>
</dbReference>
<dbReference type="InterPro" id="IPR016024">
    <property type="entry name" value="ARM-type_fold"/>
</dbReference>
<name>A0A4W5Q5H7_9TELE</name>
<dbReference type="Gene3D" id="1.25.10.10">
    <property type="entry name" value="Leucine-rich Repeat Variant"/>
    <property type="match status" value="1"/>
</dbReference>
<protein>
    <recommendedName>
        <fullName evidence="2">Maestro/Maestro-like HEAT-repeats domain-containing protein</fullName>
    </recommendedName>
</protein>
<dbReference type="InterPro" id="IPR021133">
    <property type="entry name" value="HEAT_type_2"/>
</dbReference>
<dbReference type="GO" id="GO:0003341">
    <property type="term" value="P:cilium movement"/>
    <property type="evidence" value="ECO:0007669"/>
    <property type="project" value="TreeGrafter"/>
</dbReference>
<evidence type="ECO:0000259" key="2">
    <source>
        <dbReference type="Pfam" id="PF23227"/>
    </source>
</evidence>
<dbReference type="Ensembl" id="ENSHHUT00000074835.1">
    <property type="protein sequence ID" value="ENSHHUP00000072436.1"/>
    <property type="gene ID" value="ENSHHUG00000042510.1"/>
</dbReference>
<dbReference type="InterPro" id="IPR055406">
    <property type="entry name" value="HEAT_Maestro"/>
</dbReference>
<evidence type="ECO:0000313" key="3">
    <source>
        <dbReference type="Ensembl" id="ENSHHUP00000072436.1"/>
    </source>
</evidence>
<reference evidence="4" key="1">
    <citation type="submission" date="2018-06" db="EMBL/GenBank/DDBJ databases">
        <title>Genome assembly of Danube salmon.</title>
        <authorList>
            <person name="Macqueen D.J."/>
            <person name="Gundappa M.K."/>
        </authorList>
    </citation>
    <scope>NUCLEOTIDE SEQUENCE [LARGE SCALE GENOMIC DNA]</scope>
</reference>
<dbReference type="AlphaFoldDB" id="A0A4W5Q5H7"/>
<dbReference type="InterPro" id="IPR052623">
    <property type="entry name" value="DAAF5"/>
</dbReference>
<dbReference type="Pfam" id="PF23227">
    <property type="entry name" value="HEAT_MROH2B_C"/>
    <property type="match status" value="1"/>
</dbReference>
<feature type="domain" description="Maestro/Maestro-like HEAT-repeats" evidence="2">
    <location>
        <begin position="41"/>
        <end position="147"/>
    </location>
</feature>
<feature type="repeat" description="HEAT" evidence="1">
    <location>
        <begin position="84"/>
        <end position="122"/>
    </location>
</feature>
<dbReference type="PANTHER" id="PTHR16216">
    <property type="entry name" value="DYNEIN ASSEMBLY FACTOR 5, AXONEMAL"/>
    <property type="match status" value="1"/>
</dbReference>
<evidence type="ECO:0000256" key="1">
    <source>
        <dbReference type="PROSITE-ProRule" id="PRU00103"/>
    </source>
</evidence>
<reference evidence="3" key="3">
    <citation type="submission" date="2025-09" db="UniProtKB">
        <authorList>
            <consortium name="Ensembl"/>
        </authorList>
    </citation>
    <scope>IDENTIFICATION</scope>
</reference>